<reference evidence="5" key="2">
    <citation type="submission" date="2021-04" db="EMBL/GenBank/DDBJ databases">
        <authorList>
            <person name="Gilroy R."/>
        </authorList>
    </citation>
    <scope>NUCLEOTIDE SEQUENCE</scope>
    <source>
        <strain evidence="5">14324</strain>
    </source>
</reference>
<dbReference type="HAMAP" id="MF_00674">
    <property type="entry name" value="UPF0251"/>
    <property type="match status" value="1"/>
</dbReference>
<dbReference type="InterPro" id="IPR033913">
    <property type="entry name" value="MTH1175_dom"/>
</dbReference>
<dbReference type="InterPro" id="IPR036105">
    <property type="entry name" value="DiNase_FeMo-co_biosyn_sf"/>
</dbReference>
<dbReference type="InterPro" id="IPR002852">
    <property type="entry name" value="UPF0251"/>
</dbReference>
<name>A0A9D2DTM2_9FIRM</name>
<dbReference type="AlphaFoldDB" id="A0A9D2DTM2"/>
<gene>
    <name evidence="5" type="ORF">IAA21_09465</name>
</gene>
<sequence>MARPRRCRRVCAEPEYSSFMPDGIFCKESVILAVDEYEVIRLIDLEKLTHEQCAKRMDISRTTVTEIYESAREKIADSIVNGKRLVIEGGDYRLCDGSAVHFCRKRCGRASGFIGTQAAAAPKGEHEMRIAVTFENGNVFQHFGHTEQFKIYDVENGTITREQTADTNGSGHGALAGFLKELKVDTLICGGIGIGAKNALADAGIQLYGGVSGNADEAVKALLAGNLAYNPDTRCSHHGEGHQCGEHHGEGHHCGEDRQGCAGNH</sequence>
<evidence type="ECO:0000313" key="5">
    <source>
        <dbReference type="EMBL" id="HIZ23007.1"/>
    </source>
</evidence>
<evidence type="ECO:0000256" key="3">
    <source>
        <dbReference type="SAM" id="MobiDB-lite"/>
    </source>
</evidence>
<dbReference type="InterPro" id="IPR013324">
    <property type="entry name" value="RNA_pol_sigma_r3/r4-like"/>
</dbReference>
<dbReference type="Proteomes" id="UP000824041">
    <property type="component" value="Unassembled WGS sequence"/>
</dbReference>
<dbReference type="InterPro" id="IPR003731">
    <property type="entry name" value="Di-Nase_FeMo-co_biosynth"/>
</dbReference>
<dbReference type="PANTHER" id="PTHR37478:SF2">
    <property type="entry name" value="UPF0251 PROTEIN TK0562"/>
    <property type="match status" value="1"/>
</dbReference>
<evidence type="ECO:0000256" key="1">
    <source>
        <dbReference type="ARBA" id="ARBA00009350"/>
    </source>
</evidence>
<dbReference type="PANTHER" id="PTHR37478">
    <property type="match status" value="1"/>
</dbReference>
<dbReference type="EMBL" id="DXBU01000128">
    <property type="protein sequence ID" value="HIZ23007.1"/>
    <property type="molecule type" value="Genomic_DNA"/>
</dbReference>
<dbReference type="Gene3D" id="3.30.420.130">
    <property type="entry name" value="Dinitrogenase iron-molybdenum cofactor biosynthesis domain"/>
    <property type="match status" value="1"/>
</dbReference>
<feature type="domain" description="Dinitrogenase iron-molybdenum cofactor biosynthesis" evidence="4">
    <location>
        <begin position="136"/>
        <end position="223"/>
    </location>
</feature>
<evidence type="ECO:0000259" key="4">
    <source>
        <dbReference type="Pfam" id="PF02579"/>
    </source>
</evidence>
<comment type="similarity">
    <text evidence="1 2">Belongs to the UPF0251 family.</text>
</comment>
<feature type="compositionally biased region" description="Basic and acidic residues" evidence="3">
    <location>
        <begin position="239"/>
        <end position="259"/>
    </location>
</feature>
<feature type="region of interest" description="Disordered" evidence="3">
    <location>
        <begin position="239"/>
        <end position="265"/>
    </location>
</feature>
<comment type="caution">
    <text evidence="5">The sequence shown here is derived from an EMBL/GenBank/DDBJ whole genome shotgun (WGS) entry which is preliminary data.</text>
</comment>
<dbReference type="InterPro" id="IPR036388">
    <property type="entry name" value="WH-like_DNA-bd_sf"/>
</dbReference>
<dbReference type="CDD" id="cd00851">
    <property type="entry name" value="MTH1175"/>
    <property type="match status" value="1"/>
</dbReference>
<dbReference type="Pfam" id="PF02579">
    <property type="entry name" value="Nitro_FeMo-Co"/>
    <property type="match status" value="1"/>
</dbReference>
<evidence type="ECO:0000313" key="6">
    <source>
        <dbReference type="Proteomes" id="UP000824041"/>
    </source>
</evidence>
<dbReference type="SUPFAM" id="SSF53146">
    <property type="entry name" value="Nitrogenase accessory factor-like"/>
    <property type="match status" value="1"/>
</dbReference>
<accession>A0A9D2DTM2</accession>
<proteinExistence type="inferred from homology"/>
<dbReference type="Pfam" id="PF02001">
    <property type="entry name" value="DUF134"/>
    <property type="match status" value="1"/>
</dbReference>
<organism evidence="5 6">
    <name type="scientific">Candidatus Blautia faecigallinarum</name>
    <dbReference type="NCBI Taxonomy" id="2838488"/>
    <lineage>
        <taxon>Bacteria</taxon>
        <taxon>Bacillati</taxon>
        <taxon>Bacillota</taxon>
        <taxon>Clostridia</taxon>
        <taxon>Lachnospirales</taxon>
        <taxon>Lachnospiraceae</taxon>
        <taxon>Blautia</taxon>
    </lineage>
</organism>
<protein>
    <recommendedName>
        <fullName evidence="2">UPF0251 protein IAA21_09465</fullName>
    </recommendedName>
</protein>
<reference evidence="5" key="1">
    <citation type="journal article" date="2021" name="PeerJ">
        <title>Extensive microbial diversity within the chicken gut microbiome revealed by metagenomics and culture.</title>
        <authorList>
            <person name="Gilroy R."/>
            <person name="Ravi A."/>
            <person name="Getino M."/>
            <person name="Pursley I."/>
            <person name="Horton D.L."/>
            <person name="Alikhan N.F."/>
            <person name="Baker D."/>
            <person name="Gharbi K."/>
            <person name="Hall N."/>
            <person name="Watson M."/>
            <person name="Adriaenssens E.M."/>
            <person name="Foster-Nyarko E."/>
            <person name="Jarju S."/>
            <person name="Secka A."/>
            <person name="Antonio M."/>
            <person name="Oren A."/>
            <person name="Chaudhuri R.R."/>
            <person name="La Ragione R."/>
            <person name="Hildebrand F."/>
            <person name="Pallen M.J."/>
        </authorList>
    </citation>
    <scope>NUCLEOTIDE SEQUENCE</scope>
    <source>
        <strain evidence="5">14324</strain>
    </source>
</reference>
<dbReference type="SUPFAM" id="SSF88659">
    <property type="entry name" value="Sigma3 and sigma4 domains of RNA polymerase sigma factors"/>
    <property type="match status" value="1"/>
</dbReference>
<dbReference type="Gene3D" id="1.10.10.10">
    <property type="entry name" value="Winged helix-like DNA-binding domain superfamily/Winged helix DNA-binding domain"/>
    <property type="match status" value="1"/>
</dbReference>
<evidence type="ECO:0000256" key="2">
    <source>
        <dbReference type="HAMAP-Rule" id="MF_00674"/>
    </source>
</evidence>